<proteinExistence type="predicted"/>
<dbReference type="eggNOG" id="KOG2519">
    <property type="taxonomic scope" value="Eukaryota"/>
</dbReference>
<dbReference type="EMBL" id="AFNH02000359">
    <property type="protein sequence ID" value="EZG75225.1"/>
    <property type="molecule type" value="Genomic_DNA"/>
</dbReference>
<dbReference type="VEuPathDB" id="CryptoDB:GNI_046720"/>
<evidence type="ECO:0000313" key="3">
    <source>
        <dbReference type="Proteomes" id="UP000019763"/>
    </source>
</evidence>
<keyword evidence="2" id="KW-0378">Hydrolase</keyword>
<keyword evidence="3" id="KW-1185">Reference proteome</keyword>
<dbReference type="AlphaFoldDB" id="A0A023B9R4"/>
<gene>
    <name evidence="2" type="ORF">GNI_046720</name>
</gene>
<feature type="non-terminal residue" evidence="2">
    <location>
        <position position="1"/>
    </location>
</feature>
<feature type="compositionally biased region" description="Basic residues" evidence="1">
    <location>
        <begin position="110"/>
        <end position="127"/>
    </location>
</feature>
<sequence length="127" mass="15159">GLDKKGSDQKKKKLYELPFMYPWAEAKQLFVYPDVIPLEELKDLDFQQKELQEDDLRQFLINENQFNETRVNNAIERLKTARKLCSQTRLDSFFMKTPAVKAEQDWVKSDKKRHSTTNIQKPKKKPR</sequence>
<dbReference type="SUPFAM" id="SSF47807">
    <property type="entry name" value="5' to 3' exonuclease, C-terminal subdomain"/>
    <property type="match status" value="1"/>
</dbReference>
<reference evidence="2" key="1">
    <citation type="submission" date="2013-12" db="EMBL/GenBank/DDBJ databases">
        <authorList>
            <person name="Omoto C.K."/>
            <person name="Sibley D."/>
            <person name="Venepally P."/>
            <person name="Hadjithomas M."/>
            <person name="Karamycheva S."/>
            <person name="Brunk B."/>
            <person name="Roos D."/>
            <person name="Caler E."/>
            <person name="Lorenzi H."/>
        </authorList>
    </citation>
    <scope>NUCLEOTIDE SEQUENCE</scope>
</reference>
<organism evidence="2 3">
    <name type="scientific">Gregarina niphandrodes</name>
    <name type="common">Septate eugregarine</name>
    <dbReference type="NCBI Taxonomy" id="110365"/>
    <lineage>
        <taxon>Eukaryota</taxon>
        <taxon>Sar</taxon>
        <taxon>Alveolata</taxon>
        <taxon>Apicomplexa</taxon>
        <taxon>Conoidasida</taxon>
        <taxon>Gregarinasina</taxon>
        <taxon>Eugregarinorida</taxon>
        <taxon>Gregarinidae</taxon>
        <taxon>Gregarina</taxon>
    </lineage>
</organism>
<accession>A0A023B9R4</accession>
<keyword evidence="2" id="KW-0540">Nuclease</keyword>
<feature type="region of interest" description="Disordered" evidence="1">
    <location>
        <begin position="105"/>
        <end position="127"/>
    </location>
</feature>
<evidence type="ECO:0000313" key="2">
    <source>
        <dbReference type="EMBL" id="EZG75225.1"/>
    </source>
</evidence>
<dbReference type="OrthoDB" id="3050365at2759"/>
<protein>
    <submittedName>
        <fullName evidence="2">Flap endonuclease 1</fullName>
    </submittedName>
</protein>
<dbReference type="Proteomes" id="UP000019763">
    <property type="component" value="Unassembled WGS sequence"/>
</dbReference>
<name>A0A023B9R4_GRENI</name>
<dbReference type="RefSeq" id="XP_011129615.1">
    <property type="nucleotide sequence ID" value="XM_011131313.1"/>
</dbReference>
<keyword evidence="2" id="KW-0255">Endonuclease</keyword>
<dbReference type="InterPro" id="IPR036279">
    <property type="entry name" value="5-3_exonuclease_C_sf"/>
</dbReference>
<dbReference type="GeneID" id="22911737"/>
<comment type="caution">
    <text evidence="2">The sequence shown here is derived from an EMBL/GenBank/DDBJ whole genome shotgun (WGS) entry which is preliminary data.</text>
</comment>
<dbReference type="GO" id="GO:0004519">
    <property type="term" value="F:endonuclease activity"/>
    <property type="evidence" value="ECO:0007669"/>
    <property type="project" value="UniProtKB-KW"/>
</dbReference>
<evidence type="ECO:0000256" key="1">
    <source>
        <dbReference type="SAM" id="MobiDB-lite"/>
    </source>
</evidence>